<evidence type="ECO:0000256" key="3">
    <source>
        <dbReference type="ARBA" id="ARBA00022705"/>
    </source>
</evidence>
<feature type="region of interest" description="Disordered" evidence="7">
    <location>
        <begin position="88"/>
        <end position="107"/>
    </location>
</feature>
<dbReference type="GO" id="GO:0005524">
    <property type="term" value="F:ATP binding"/>
    <property type="evidence" value="ECO:0007669"/>
    <property type="project" value="InterPro"/>
</dbReference>
<dbReference type="AlphaFoldDB" id="A0A2T6ZFF9"/>
<feature type="domain" description="Origin recognition complex subunit 4 C-terminal" evidence="9">
    <location>
        <begin position="186"/>
        <end position="393"/>
    </location>
</feature>
<keyword evidence="11" id="KW-1185">Reference proteome</keyword>
<dbReference type="GO" id="GO:0016887">
    <property type="term" value="F:ATP hydrolysis activity"/>
    <property type="evidence" value="ECO:0007669"/>
    <property type="project" value="InterPro"/>
</dbReference>
<dbReference type="InterPro" id="IPR032705">
    <property type="entry name" value="ORC4_C"/>
</dbReference>
<dbReference type="GO" id="GO:0006270">
    <property type="term" value="P:DNA replication initiation"/>
    <property type="evidence" value="ECO:0007669"/>
    <property type="project" value="TreeGrafter"/>
</dbReference>
<dbReference type="PIRSF" id="PIRSF007858">
    <property type="entry name" value="ORC4"/>
    <property type="match status" value="1"/>
</dbReference>
<dbReference type="GO" id="GO:0005664">
    <property type="term" value="C:nuclear origin of replication recognition complex"/>
    <property type="evidence" value="ECO:0007669"/>
    <property type="project" value="TreeGrafter"/>
</dbReference>
<keyword evidence="5 6" id="KW-0539">Nucleus</keyword>
<dbReference type="PANTHER" id="PTHR12087:SF0">
    <property type="entry name" value="ORIGIN RECOGNITION COMPLEX SUBUNIT 4"/>
    <property type="match status" value="1"/>
</dbReference>
<dbReference type="GO" id="GO:0003688">
    <property type="term" value="F:DNA replication origin binding"/>
    <property type="evidence" value="ECO:0007669"/>
    <property type="project" value="TreeGrafter"/>
</dbReference>
<comment type="subcellular location">
    <subcellularLocation>
        <location evidence="1 6">Nucleus</location>
    </subcellularLocation>
</comment>
<proteinExistence type="inferred from homology"/>
<dbReference type="Pfam" id="PF00004">
    <property type="entry name" value="AAA"/>
    <property type="match status" value="1"/>
</dbReference>
<accession>A0A2T6ZFF9</accession>
<dbReference type="Pfam" id="PF14629">
    <property type="entry name" value="ORC4_C"/>
    <property type="match status" value="1"/>
</dbReference>
<comment type="function">
    <text evidence="6">Component of the origin recognition complex (ORC) that binds origins of replication.</text>
</comment>
<evidence type="ECO:0000256" key="7">
    <source>
        <dbReference type="SAM" id="MobiDB-lite"/>
    </source>
</evidence>
<gene>
    <name evidence="10" type="ORF">B9Z19DRAFT_1103576</name>
</gene>
<keyword evidence="4 6" id="KW-0238">DNA-binding</keyword>
<dbReference type="SUPFAM" id="SSF52540">
    <property type="entry name" value="P-loop containing nucleoside triphosphate hydrolases"/>
    <property type="match status" value="1"/>
</dbReference>
<keyword evidence="3 6" id="KW-0235">DNA replication</keyword>
<evidence type="ECO:0000313" key="10">
    <source>
        <dbReference type="EMBL" id="PUU74209.1"/>
    </source>
</evidence>
<evidence type="ECO:0000256" key="1">
    <source>
        <dbReference type="ARBA" id="ARBA00004123"/>
    </source>
</evidence>
<dbReference type="EMBL" id="NESQ01000315">
    <property type="protein sequence ID" value="PUU74209.1"/>
    <property type="molecule type" value="Genomic_DNA"/>
</dbReference>
<name>A0A2T6ZFF9_TUBBO</name>
<evidence type="ECO:0000313" key="11">
    <source>
        <dbReference type="Proteomes" id="UP000244722"/>
    </source>
</evidence>
<protein>
    <recommendedName>
        <fullName evidence="6">Origin recognition complex subunit 4</fullName>
    </recommendedName>
</protein>
<dbReference type="Proteomes" id="UP000244722">
    <property type="component" value="Unassembled WGS sequence"/>
</dbReference>
<comment type="caution">
    <text evidence="10">The sequence shown here is derived from an EMBL/GenBank/DDBJ whole genome shotgun (WGS) entry which is preliminary data.</text>
</comment>
<evidence type="ECO:0000259" key="9">
    <source>
        <dbReference type="Pfam" id="PF14629"/>
    </source>
</evidence>
<dbReference type="STRING" id="42251.A0A2T6ZFF9"/>
<feature type="domain" description="ATPase AAA-type core" evidence="8">
    <location>
        <begin position="1"/>
        <end position="171"/>
    </location>
</feature>
<organism evidence="10 11">
    <name type="scientific">Tuber borchii</name>
    <name type="common">White truffle</name>
    <dbReference type="NCBI Taxonomy" id="42251"/>
    <lineage>
        <taxon>Eukaryota</taxon>
        <taxon>Fungi</taxon>
        <taxon>Dikarya</taxon>
        <taxon>Ascomycota</taxon>
        <taxon>Pezizomycotina</taxon>
        <taxon>Pezizomycetes</taxon>
        <taxon>Pezizales</taxon>
        <taxon>Tuberaceae</taxon>
        <taxon>Tuber</taxon>
    </lineage>
</organism>
<evidence type="ECO:0000256" key="4">
    <source>
        <dbReference type="ARBA" id="ARBA00023125"/>
    </source>
</evidence>
<comment type="similarity">
    <text evidence="2 6">Belongs to the ORC4 family.</text>
</comment>
<dbReference type="InterPro" id="IPR027417">
    <property type="entry name" value="P-loop_NTPase"/>
</dbReference>
<evidence type="ECO:0000256" key="6">
    <source>
        <dbReference type="PIRNR" id="PIRNR007858"/>
    </source>
</evidence>
<dbReference type="OrthoDB" id="343623at2759"/>
<evidence type="ECO:0000256" key="5">
    <source>
        <dbReference type="ARBA" id="ARBA00023242"/>
    </source>
</evidence>
<feature type="compositionally biased region" description="Acidic residues" evidence="7">
    <location>
        <begin position="89"/>
        <end position="100"/>
    </location>
</feature>
<dbReference type="InterPro" id="IPR003959">
    <property type="entry name" value="ATPase_AAA_core"/>
</dbReference>
<evidence type="ECO:0000259" key="8">
    <source>
        <dbReference type="Pfam" id="PF00004"/>
    </source>
</evidence>
<reference evidence="10 11" key="1">
    <citation type="submission" date="2017-04" db="EMBL/GenBank/DDBJ databases">
        <title>Draft genome sequence of Tuber borchii Vittad., a whitish edible truffle.</title>
        <authorList>
            <consortium name="DOE Joint Genome Institute"/>
            <person name="Murat C."/>
            <person name="Kuo A."/>
            <person name="Barry K.W."/>
            <person name="Clum A."/>
            <person name="Dockter R.B."/>
            <person name="Fauchery L."/>
            <person name="Iotti M."/>
            <person name="Kohler A."/>
            <person name="Labutti K."/>
            <person name="Lindquist E.A."/>
            <person name="Lipzen A."/>
            <person name="Ohm R.A."/>
            <person name="Wang M."/>
            <person name="Grigoriev I.V."/>
            <person name="Zambonelli A."/>
            <person name="Martin F.M."/>
        </authorList>
    </citation>
    <scope>NUCLEOTIDE SEQUENCE [LARGE SCALE GENOMIC DNA]</scope>
    <source>
        <strain evidence="10 11">Tbo3840</strain>
    </source>
</reference>
<dbReference type="InterPro" id="IPR016527">
    <property type="entry name" value="ORC4"/>
</dbReference>
<dbReference type="PANTHER" id="PTHR12087">
    <property type="entry name" value="ORIGIN RECOGNITION COMPLEX SUBUNIT 4"/>
    <property type="match status" value="1"/>
</dbReference>
<dbReference type="Gene3D" id="3.40.50.300">
    <property type="entry name" value="P-loop containing nucleotide triphosphate hydrolases"/>
    <property type="match status" value="1"/>
</dbReference>
<sequence>MLIIGARGTGKTTLLESAISDLTEEHKGEFLTVRLNGFFQMDDKIALREIWRQLGVEMELDERDQPKTTNFADTLSSILAILSHPDELREPDEEGEEPAEQDPSSTTTTLSVIFVLEEFDLFATHPRQTLLYNLFDIAQSRKAPIAVIGTTTRIDVVESLEKRVKSRFSHRTVHLKNPPTLKGFWEICKEGLGVDMDEVDSEINGSSDEDRRCFEAWNSHIEDLYKNDKQFQRHLRRIYAQNKDPKSFFNSCILPLSSLTTSFPTGPSFSLPTNQLGEPDSILSTLDGLTDLELTLLIAAARLDIISDTDTCNFQMAYSEYTALTSTLKVASSTTGVTAGRLWSKEVALGAWERLAEYELLVPAVIGGGSGGGVSREGRMWRVEVGLAEIGKCLEMGRAGVGRAGLGKWCKEM</sequence>
<evidence type="ECO:0000256" key="2">
    <source>
        <dbReference type="ARBA" id="ARBA00005334"/>
    </source>
</evidence>